<evidence type="ECO:0000256" key="2">
    <source>
        <dbReference type="SAM" id="Phobius"/>
    </source>
</evidence>
<dbReference type="Pfam" id="PF13367">
    <property type="entry name" value="PrsW-protease"/>
    <property type="match status" value="1"/>
</dbReference>
<dbReference type="RefSeq" id="WP_425582678.1">
    <property type="nucleotide sequence ID" value="NZ_BAAATA010000017.1"/>
</dbReference>
<feature type="transmembrane region" description="Helical" evidence="2">
    <location>
        <begin position="90"/>
        <end position="112"/>
    </location>
</feature>
<keyword evidence="2" id="KW-0472">Membrane</keyword>
<keyword evidence="2" id="KW-1133">Transmembrane helix</keyword>
<evidence type="ECO:0000256" key="1">
    <source>
        <dbReference type="SAM" id="MobiDB-lite"/>
    </source>
</evidence>
<comment type="caution">
    <text evidence="3">The sequence shown here is derived from an EMBL/GenBank/DDBJ whole genome shotgun (WGS) entry which is preliminary data.</text>
</comment>
<accession>A0ABN3M099</accession>
<dbReference type="EMBL" id="BAAATA010000017">
    <property type="protein sequence ID" value="GAA2493582.1"/>
    <property type="molecule type" value="Genomic_DNA"/>
</dbReference>
<feature type="transmembrane region" description="Helical" evidence="2">
    <location>
        <begin position="62"/>
        <end position="84"/>
    </location>
</feature>
<evidence type="ECO:0000313" key="4">
    <source>
        <dbReference type="Proteomes" id="UP001501358"/>
    </source>
</evidence>
<feature type="transmembrane region" description="Helical" evidence="2">
    <location>
        <begin position="306"/>
        <end position="326"/>
    </location>
</feature>
<gene>
    <name evidence="3" type="ORF">GCM10010406_32080</name>
</gene>
<proteinExistence type="predicted"/>
<feature type="transmembrane region" description="Helical" evidence="2">
    <location>
        <begin position="277"/>
        <end position="294"/>
    </location>
</feature>
<feature type="transmembrane region" description="Helical" evidence="2">
    <location>
        <begin position="241"/>
        <end position="265"/>
    </location>
</feature>
<keyword evidence="2" id="KW-0812">Transmembrane</keyword>
<feature type="transmembrane region" description="Helical" evidence="2">
    <location>
        <begin position="124"/>
        <end position="145"/>
    </location>
</feature>
<protein>
    <recommendedName>
        <fullName evidence="5">PrsW family intramembrane metalloprotease</fullName>
    </recommendedName>
</protein>
<sequence>MSSYPPPQPSPQPPGRDDSRPQAHHHSHPVPEYQQQPQFALPAQWHYRYRPKRAAFFESRALRIWAVVVLLALSGLLILAIVQQQVGTEGFLVGLALAVLPVPLVVGAFLWIDRVEPQPWSSVLFAFAWGACASTLVAIVANGFATQLLAFAVTATPGETDMMGATFVAPPVEELAKGAGVLLLFLFRRRHFKGIVDGVVLAGVTASGFAFTENILYLGRAFGEDQALGNDGPGAMTAGTFFVRIIVSPFAHPLFTCMLGIGLGVAAMSRRGQSRRVLAPIGGLLAGMLLHGLWNGSASLGPFGFLGVYALLMVPAFGGLIWLSVWSRNNELRAIREQLPVYATAGWLTWPEPFALSSMRARRLARDLAMRTQGPKGVDVMREYQAFATSLAFLRQRAAKGIAGPDFSTREQELLHHLWQRKEQVRPLLAQCVYAVPPPPGAGPGWGPGAGPGGPGGPGTGGPGGPGWGPAPAWGAAGPGGAVPAGWGRAPGPGGPGGHPAPAWGAGWGQPQPGPVQGQGAGWGGPQQPGQWGNSPH</sequence>
<feature type="compositionally biased region" description="Gly residues" evidence="1">
    <location>
        <begin position="443"/>
        <end position="468"/>
    </location>
</feature>
<feature type="compositionally biased region" description="Low complexity" evidence="1">
    <location>
        <begin position="528"/>
        <end position="537"/>
    </location>
</feature>
<reference evidence="3 4" key="1">
    <citation type="journal article" date="2019" name="Int. J. Syst. Evol. Microbiol.">
        <title>The Global Catalogue of Microorganisms (GCM) 10K type strain sequencing project: providing services to taxonomists for standard genome sequencing and annotation.</title>
        <authorList>
            <consortium name="The Broad Institute Genomics Platform"/>
            <consortium name="The Broad Institute Genome Sequencing Center for Infectious Disease"/>
            <person name="Wu L."/>
            <person name="Ma J."/>
        </authorList>
    </citation>
    <scope>NUCLEOTIDE SEQUENCE [LARGE SCALE GENOMIC DNA]</scope>
    <source>
        <strain evidence="3 4">JCM 6307</strain>
    </source>
</reference>
<dbReference type="InterPro" id="IPR026898">
    <property type="entry name" value="PrsW"/>
</dbReference>
<dbReference type="PANTHER" id="PTHR36844">
    <property type="entry name" value="PROTEASE PRSW"/>
    <property type="match status" value="1"/>
</dbReference>
<feature type="transmembrane region" description="Helical" evidence="2">
    <location>
        <begin position="199"/>
        <end position="221"/>
    </location>
</feature>
<feature type="region of interest" description="Disordered" evidence="1">
    <location>
        <begin position="1"/>
        <end position="35"/>
    </location>
</feature>
<feature type="region of interest" description="Disordered" evidence="1">
    <location>
        <begin position="443"/>
        <end position="537"/>
    </location>
</feature>
<feature type="compositionally biased region" description="Pro residues" evidence="1">
    <location>
        <begin position="1"/>
        <end position="14"/>
    </location>
</feature>
<dbReference type="Proteomes" id="UP001501358">
    <property type="component" value="Unassembled WGS sequence"/>
</dbReference>
<evidence type="ECO:0008006" key="5">
    <source>
        <dbReference type="Google" id="ProtNLM"/>
    </source>
</evidence>
<keyword evidence="4" id="KW-1185">Reference proteome</keyword>
<name>A0ABN3M099_9ACTN</name>
<feature type="compositionally biased region" description="Gly residues" evidence="1">
    <location>
        <begin position="517"/>
        <end position="527"/>
    </location>
</feature>
<feature type="compositionally biased region" description="Gly residues" evidence="1">
    <location>
        <begin position="477"/>
        <end position="498"/>
    </location>
</feature>
<feature type="compositionally biased region" description="Low complexity" evidence="1">
    <location>
        <begin position="500"/>
        <end position="516"/>
    </location>
</feature>
<dbReference type="PANTHER" id="PTHR36844:SF1">
    <property type="entry name" value="PROTEASE PRSW"/>
    <property type="match status" value="1"/>
</dbReference>
<organism evidence="3 4">
    <name type="scientific">Streptomyces thermolineatus</name>
    <dbReference type="NCBI Taxonomy" id="44033"/>
    <lineage>
        <taxon>Bacteria</taxon>
        <taxon>Bacillati</taxon>
        <taxon>Actinomycetota</taxon>
        <taxon>Actinomycetes</taxon>
        <taxon>Kitasatosporales</taxon>
        <taxon>Streptomycetaceae</taxon>
        <taxon>Streptomyces</taxon>
    </lineage>
</organism>
<evidence type="ECO:0000313" key="3">
    <source>
        <dbReference type="EMBL" id="GAA2493582.1"/>
    </source>
</evidence>